<name>B8ABP9_ORYSI</name>
<keyword evidence="3" id="KW-1185">Reference proteome</keyword>
<accession>B8ABP9</accession>
<organism evidence="2 3">
    <name type="scientific">Oryza sativa subsp. indica</name>
    <name type="common">Rice</name>
    <dbReference type="NCBI Taxonomy" id="39946"/>
    <lineage>
        <taxon>Eukaryota</taxon>
        <taxon>Viridiplantae</taxon>
        <taxon>Streptophyta</taxon>
        <taxon>Embryophyta</taxon>
        <taxon>Tracheophyta</taxon>
        <taxon>Spermatophyta</taxon>
        <taxon>Magnoliopsida</taxon>
        <taxon>Liliopsida</taxon>
        <taxon>Poales</taxon>
        <taxon>Poaceae</taxon>
        <taxon>BOP clade</taxon>
        <taxon>Oryzoideae</taxon>
        <taxon>Oryzeae</taxon>
        <taxon>Oryzinae</taxon>
        <taxon>Oryza</taxon>
        <taxon>Oryza sativa</taxon>
    </lineage>
</organism>
<feature type="region of interest" description="Disordered" evidence="1">
    <location>
        <begin position="34"/>
        <end position="132"/>
    </location>
</feature>
<dbReference type="PRINTS" id="PR01217">
    <property type="entry name" value="PRICHEXTENSN"/>
</dbReference>
<reference evidence="2 3" key="1">
    <citation type="journal article" date="2005" name="PLoS Biol.">
        <title>The genomes of Oryza sativa: a history of duplications.</title>
        <authorList>
            <person name="Yu J."/>
            <person name="Wang J."/>
            <person name="Lin W."/>
            <person name="Li S."/>
            <person name="Li H."/>
            <person name="Zhou J."/>
            <person name="Ni P."/>
            <person name="Dong W."/>
            <person name="Hu S."/>
            <person name="Zeng C."/>
            <person name="Zhang J."/>
            <person name="Zhang Y."/>
            <person name="Li R."/>
            <person name="Xu Z."/>
            <person name="Li S."/>
            <person name="Li X."/>
            <person name="Zheng H."/>
            <person name="Cong L."/>
            <person name="Lin L."/>
            <person name="Yin J."/>
            <person name="Geng J."/>
            <person name="Li G."/>
            <person name="Shi J."/>
            <person name="Liu J."/>
            <person name="Lv H."/>
            <person name="Li J."/>
            <person name="Wang J."/>
            <person name="Deng Y."/>
            <person name="Ran L."/>
            <person name="Shi X."/>
            <person name="Wang X."/>
            <person name="Wu Q."/>
            <person name="Li C."/>
            <person name="Ren X."/>
            <person name="Wang J."/>
            <person name="Wang X."/>
            <person name="Li D."/>
            <person name="Liu D."/>
            <person name="Zhang X."/>
            <person name="Ji Z."/>
            <person name="Zhao W."/>
            <person name="Sun Y."/>
            <person name="Zhang Z."/>
            <person name="Bao J."/>
            <person name="Han Y."/>
            <person name="Dong L."/>
            <person name="Ji J."/>
            <person name="Chen P."/>
            <person name="Wu S."/>
            <person name="Liu J."/>
            <person name="Xiao Y."/>
            <person name="Bu D."/>
            <person name="Tan J."/>
            <person name="Yang L."/>
            <person name="Ye C."/>
            <person name="Zhang J."/>
            <person name="Xu J."/>
            <person name="Zhou Y."/>
            <person name="Yu Y."/>
            <person name="Zhang B."/>
            <person name="Zhuang S."/>
            <person name="Wei H."/>
            <person name="Liu B."/>
            <person name="Lei M."/>
            <person name="Yu H."/>
            <person name="Li Y."/>
            <person name="Xu H."/>
            <person name="Wei S."/>
            <person name="He X."/>
            <person name="Fang L."/>
            <person name="Zhang Z."/>
            <person name="Zhang Y."/>
            <person name="Huang X."/>
            <person name="Su Z."/>
            <person name="Tong W."/>
            <person name="Li J."/>
            <person name="Tong Z."/>
            <person name="Li S."/>
            <person name="Ye J."/>
            <person name="Wang L."/>
            <person name="Fang L."/>
            <person name="Lei T."/>
            <person name="Chen C."/>
            <person name="Chen H."/>
            <person name="Xu Z."/>
            <person name="Li H."/>
            <person name="Huang H."/>
            <person name="Zhang F."/>
            <person name="Xu H."/>
            <person name="Li N."/>
            <person name="Zhao C."/>
            <person name="Li S."/>
            <person name="Dong L."/>
            <person name="Huang Y."/>
            <person name="Li L."/>
            <person name="Xi Y."/>
            <person name="Qi Q."/>
            <person name="Li W."/>
            <person name="Zhang B."/>
            <person name="Hu W."/>
            <person name="Zhang Y."/>
            <person name="Tian X."/>
            <person name="Jiao Y."/>
            <person name="Liang X."/>
            <person name="Jin J."/>
            <person name="Gao L."/>
            <person name="Zheng W."/>
            <person name="Hao B."/>
            <person name="Liu S."/>
            <person name="Wang W."/>
            <person name="Yuan L."/>
            <person name="Cao M."/>
            <person name="McDermott J."/>
            <person name="Samudrala R."/>
            <person name="Wang J."/>
            <person name="Wong G.K."/>
            <person name="Yang H."/>
        </authorList>
    </citation>
    <scope>NUCLEOTIDE SEQUENCE [LARGE SCALE GENOMIC DNA]</scope>
    <source>
        <strain evidence="3">cv. 93-11</strain>
    </source>
</reference>
<proteinExistence type="predicted"/>
<dbReference type="HOGENOM" id="CLU_1301474_0_0_1"/>
<gene>
    <name evidence="2" type="ORF">OsI_04259</name>
</gene>
<dbReference type="EMBL" id="CM000126">
    <property type="protein sequence ID" value="EEC71722.1"/>
    <property type="molecule type" value="Genomic_DNA"/>
</dbReference>
<evidence type="ECO:0000313" key="2">
    <source>
        <dbReference type="EMBL" id="EEC71722.1"/>
    </source>
</evidence>
<dbReference type="Proteomes" id="UP000007015">
    <property type="component" value="Chromosome 1"/>
</dbReference>
<feature type="compositionally biased region" description="Pro residues" evidence="1">
    <location>
        <begin position="89"/>
        <end position="126"/>
    </location>
</feature>
<protein>
    <submittedName>
        <fullName evidence="2">Uncharacterized protein</fullName>
    </submittedName>
</protein>
<feature type="compositionally biased region" description="Basic and acidic residues" evidence="1">
    <location>
        <begin position="55"/>
        <end position="65"/>
    </location>
</feature>
<dbReference type="AlphaFoldDB" id="B8ABP9"/>
<evidence type="ECO:0000313" key="3">
    <source>
        <dbReference type="Proteomes" id="UP000007015"/>
    </source>
</evidence>
<sequence length="212" mass="22359">MREGWDGRRLPPLKTLLATTMAAAASALTSISTTELRSRRDAMQRVMASTFGPTKGREATGRRCQELQGRQRMVGPPPDPSTQPSLSSDPPPPPSPPQDPVPPSPSTPPLPSLSPPSPPSLPPSPEPSSVGAALPIIGSAAVEPSAVARAIFRRPSPPHCQIQRRRFPHHKIRCCRACHLPPPWSLPPSPEPIATAAAEPVAAAVDEPTAVS</sequence>
<evidence type="ECO:0000256" key="1">
    <source>
        <dbReference type="SAM" id="MobiDB-lite"/>
    </source>
</evidence>
<dbReference type="Gramene" id="BGIOSGA000570-TA">
    <property type="protein sequence ID" value="BGIOSGA000570-PA"/>
    <property type="gene ID" value="BGIOSGA000570"/>
</dbReference>